<protein>
    <submittedName>
        <fullName evidence="4">TetR/AcrR family transcriptional regulator</fullName>
    </submittedName>
</protein>
<dbReference type="PROSITE" id="PS50977">
    <property type="entry name" value="HTH_TETR_2"/>
    <property type="match status" value="1"/>
</dbReference>
<dbReference type="GO" id="GO:0003700">
    <property type="term" value="F:DNA-binding transcription factor activity"/>
    <property type="evidence" value="ECO:0007669"/>
    <property type="project" value="TreeGrafter"/>
</dbReference>
<dbReference type="RefSeq" id="WP_129209022.1">
    <property type="nucleotide sequence ID" value="NZ_BMGU01000005.1"/>
</dbReference>
<evidence type="ECO:0000256" key="2">
    <source>
        <dbReference type="PROSITE-ProRule" id="PRU00335"/>
    </source>
</evidence>
<feature type="domain" description="HTH tetR-type" evidence="3">
    <location>
        <begin position="14"/>
        <end position="74"/>
    </location>
</feature>
<dbReference type="InterPro" id="IPR009057">
    <property type="entry name" value="Homeodomain-like_sf"/>
</dbReference>
<evidence type="ECO:0000313" key="5">
    <source>
        <dbReference type="Proteomes" id="UP000290253"/>
    </source>
</evidence>
<dbReference type="PRINTS" id="PR00455">
    <property type="entry name" value="HTHTETR"/>
</dbReference>
<name>A0A4Q1SAV1_9BACT</name>
<dbReference type="PANTHER" id="PTHR30055:SF223">
    <property type="entry name" value="HTH-TYPE TRANSCRIPTIONAL REGULATOR UIDR"/>
    <property type="match status" value="1"/>
</dbReference>
<proteinExistence type="predicted"/>
<reference evidence="4 5" key="1">
    <citation type="journal article" date="2016" name="Int. J. Syst. Evol. Microbiol.">
        <title>Acidipila dinghuensis sp. nov., an acidobacterium isolated from forest soil.</title>
        <authorList>
            <person name="Jiang Y.W."/>
            <person name="Wang J."/>
            <person name="Chen M.H."/>
            <person name="Lv Y.Y."/>
            <person name="Qiu L.H."/>
        </authorList>
    </citation>
    <scope>NUCLEOTIDE SEQUENCE [LARGE SCALE GENOMIC DNA]</scope>
    <source>
        <strain evidence="4 5">DHOF10</strain>
    </source>
</reference>
<dbReference type="GO" id="GO:0000976">
    <property type="term" value="F:transcription cis-regulatory region binding"/>
    <property type="evidence" value="ECO:0007669"/>
    <property type="project" value="TreeGrafter"/>
</dbReference>
<evidence type="ECO:0000259" key="3">
    <source>
        <dbReference type="PROSITE" id="PS50977"/>
    </source>
</evidence>
<dbReference type="OrthoDB" id="114223at2"/>
<comment type="caution">
    <text evidence="4">The sequence shown here is derived from an EMBL/GenBank/DDBJ whole genome shotgun (WGS) entry which is preliminary data.</text>
</comment>
<dbReference type="Gene3D" id="1.10.357.10">
    <property type="entry name" value="Tetracycline Repressor, domain 2"/>
    <property type="match status" value="1"/>
</dbReference>
<dbReference type="InterPro" id="IPR050109">
    <property type="entry name" value="HTH-type_TetR-like_transc_reg"/>
</dbReference>
<sequence length="210" mass="23330">MSSQKPTKHELKTQETRELLLRAAEQVIVRDGYENADLAEIAKLAGRTKGAIYAQFKSKEDVFLALVQEHALRRRAIMQKMLAASTSIEGNLSAFRKYFLEFAADDAWGSLLLEFKLYTVRRPESLARLQKVYESILPANEELAYSALLGPAPKGKTSISRAIAVHAAFAALTALQLESKFDPELVSRDVVKKVAAKIFDSMFGDVSAHK</sequence>
<dbReference type="Proteomes" id="UP000290253">
    <property type="component" value="Unassembled WGS sequence"/>
</dbReference>
<dbReference type="SUPFAM" id="SSF46689">
    <property type="entry name" value="Homeodomain-like"/>
    <property type="match status" value="1"/>
</dbReference>
<dbReference type="PANTHER" id="PTHR30055">
    <property type="entry name" value="HTH-TYPE TRANSCRIPTIONAL REGULATOR RUTR"/>
    <property type="match status" value="1"/>
</dbReference>
<dbReference type="EMBL" id="SDMK01000003">
    <property type="protein sequence ID" value="RXS94284.1"/>
    <property type="molecule type" value="Genomic_DNA"/>
</dbReference>
<keyword evidence="5" id="KW-1185">Reference proteome</keyword>
<dbReference type="AlphaFoldDB" id="A0A4Q1SAV1"/>
<feature type="DNA-binding region" description="H-T-H motif" evidence="2">
    <location>
        <begin position="37"/>
        <end position="56"/>
    </location>
</feature>
<dbReference type="InterPro" id="IPR001647">
    <property type="entry name" value="HTH_TetR"/>
</dbReference>
<evidence type="ECO:0000313" key="4">
    <source>
        <dbReference type="EMBL" id="RXS94284.1"/>
    </source>
</evidence>
<keyword evidence="1 2" id="KW-0238">DNA-binding</keyword>
<accession>A0A4Q1SAV1</accession>
<organism evidence="4 5">
    <name type="scientific">Silvibacterium dinghuense</name>
    <dbReference type="NCBI Taxonomy" id="1560006"/>
    <lineage>
        <taxon>Bacteria</taxon>
        <taxon>Pseudomonadati</taxon>
        <taxon>Acidobacteriota</taxon>
        <taxon>Terriglobia</taxon>
        <taxon>Terriglobales</taxon>
        <taxon>Acidobacteriaceae</taxon>
        <taxon>Silvibacterium</taxon>
    </lineage>
</organism>
<evidence type="ECO:0000256" key="1">
    <source>
        <dbReference type="ARBA" id="ARBA00023125"/>
    </source>
</evidence>
<gene>
    <name evidence="4" type="ORF">ESZ00_14360</name>
</gene>
<dbReference type="Pfam" id="PF00440">
    <property type="entry name" value="TetR_N"/>
    <property type="match status" value="1"/>
</dbReference>